<dbReference type="PROSITE" id="PS00198">
    <property type="entry name" value="4FE4S_FER_1"/>
    <property type="match status" value="1"/>
</dbReference>
<dbReference type="InterPro" id="IPR003149">
    <property type="entry name" value="Fe_hydrogenase_ssu"/>
</dbReference>
<dbReference type="Gene3D" id="4.10.260.20">
    <property type="entry name" value="Iron hydrogenase, small subunit"/>
    <property type="match status" value="1"/>
</dbReference>
<evidence type="ECO:0000256" key="12">
    <source>
        <dbReference type="ARBA" id="ARBA00023136"/>
    </source>
</evidence>
<dbReference type="PROSITE" id="PS51085">
    <property type="entry name" value="2FE2S_FER_2"/>
    <property type="match status" value="1"/>
</dbReference>
<dbReference type="SUPFAM" id="SSF54862">
    <property type="entry name" value="4Fe-4S ferredoxins"/>
    <property type="match status" value="1"/>
</dbReference>
<dbReference type="Gene3D" id="3.10.20.740">
    <property type="match status" value="1"/>
</dbReference>
<organism evidence="17 18">
    <name type="scientific">Anaerotignum lactatifermentans</name>
    <dbReference type="NCBI Taxonomy" id="160404"/>
    <lineage>
        <taxon>Bacteria</taxon>
        <taxon>Bacillati</taxon>
        <taxon>Bacillota</taxon>
        <taxon>Clostridia</taxon>
        <taxon>Lachnospirales</taxon>
        <taxon>Anaerotignaceae</taxon>
        <taxon>Anaerotignum</taxon>
    </lineage>
</organism>
<dbReference type="Pfam" id="PF12838">
    <property type="entry name" value="Fer4_7"/>
    <property type="match status" value="1"/>
</dbReference>
<keyword evidence="6" id="KW-0479">Metal-binding</keyword>
<dbReference type="Proteomes" id="UP000195455">
    <property type="component" value="Unassembled WGS sequence"/>
</dbReference>
<dbReference type="InterPro" id="IPR036010">
    <property type="entry name" value="2Fe-2S_ferredoxin-like_sf"/>
</dbReference>
<feature type="domain" description="2Fe-2S ferredoxin-type" evidence="14">
    <location>
        <begin position="1"/>
        <end position="78"/>
    </location>
</feature>
<dbReference type="SMART" id="SM00902">
    <property type="entry name" value="Fe_hyd_SSU"/>
    <property type="match status" value="1"/>
</dbReference>
<dbReference type="Gene3D" id="3.40.50.1780">
    <property type="match status" value="1"/>
</dbReference>
<keyword evidence="4" id="KW-0004">4Fe-4S</keyword>
<feature type="domain" description="4Fe-4S His(Cys)3-ligated-type" evidence="16">
    <location>
        <begin position="78"/>
        <end position="117"/>
    </location>
</feature>
<dbReference type="GO" id="GO:0051539">
    <property type="term" value="F:4 iron, 4 sulfur cluster binding"/>
    <property type="evidence" value="ECO:0007669"/>
    <property type="project" value="UniProtKB-KW"/>
</dbReference>
<dbReference type="CDD" id="cd00207">
    <property type="entry name" value="fer2"/>
    <property type="match status" value="1"/>
</dbReference>
<keyword evidence="7" id="KW-0677">Repeat</keyword>
<evidence type="ECO:0000259" key="15">
    <source>
        <dbReference type="PROSITE" id="PS51379"/>
    </source>
</evidence>
<dbReference type="InterPro" id="IPR049830">
    <property type="entry name" value="HndD"/>
</dbReference>
<evidence type="ECO:0000256" key="10">
    <source>
        <dbReference type="ARBA" id="ARBA00023014"/>
    </source>
</evidence>
<evidence type="ECO:0000256" key="13">
    <source>
        <dbReference type="ARBA" id="ARBA00034078"/>
    </source>
</evidence>
<dbReference type="InterPro" id="IPR013352">
    <property type="entry name" value="Fe_hydrogenase_subset"/>
</dbReference>
<keyword evidence="8" id="KW-1278">Translocase</keyword>
<sequence length="577" mass="63719">MVNLTIDGKQVQTKENTTILEAARAAGIYVPSLCYLKDINEIGACRVCVVEVEGVDKLISSCNNVVSEGMVVYTNSPRVREVRKTNVELILSQHDSKCTMCVRSGNCTLQTIANDLDIRRQPYEMQVPPYQWSPRSPLIRDASKCIKCMRCIQICDKVQDLHIWDVEGTGARTTVDVAYNNRIMDSDCSFCGQCVTHCPVGALSERDDTEQFFAALANPKKKVIVQIAPAVRASWGEEMGLSHEEAEVGKIVTALKMMGVDYVFDTDFAADLTIMEEGSELLRRLSEGEHQYPMFTSCCPAWVRFMKSQYPDMTECLSTAKSPQQMFGAVVKAYYAGKLGIAKEDVFSVSIMPCIAKKSENILPTMNDAGTGRDVDLVLTTREFVRMLRAEHIRPDLLESTPFDDPIGEATGAGVIFGVTGGVMEAALRSAYYLVNGENAAPDAFQNVRGQEGWREAEFELAGKTLRVAVASGLGNARKLVKALRKGKAHYDFVEIMACPGGCAGGGGQPIKDGLEQAERRGNHLYFLDDIANLRFSHENPAIQALYKDFLGEPLGEKAHHLLHTDHTAWKMPRESE</sequence>
<evidence type="ECO:0000256" key="7">
    <source>
        <dbReference type="ARBA" id="ARBA00022737"/>
    </source>
</evidence>
<dbReference type="NCBIfam" id="TIGR02512">
    <property type="entry name" value="FeFe_hydrog_A"/>
    <property type="match status" value="1"/>
</dbReference>
<gene>
    <name evidence="17" type="ORF">B5G26_08155</name>
</gene>
<comment type="cofactor">
    <cofactor evidence="13">
        <name>[2Fe-2S] cluster</name>
        <dbReference type="ChEBI" id="CHEBI:190135"/>
    </cofactor>
</comment>
<evidence type="ECO:0000259" key="14">
    <source>
        <dbReference type="PROSITE" id="PS51085"/>
    </source>
</evidence>
<dbReference type="Pfam" id="PF02256">
    <property type="entry name" value="Fe_hyd_SSU"/>
    <property type="match status" value="1"/>
</dbReference>
<feature type="domain" description="4Fe-4S ferredoxin-type" evidence="15">
    <location>
        <begin position="180"/>
        <end position="208"/>
    </location>
</feature>
<dbReference type="AlphaFoldDB" id="A0A1Y3U2I0"/>
<keyword evidence="12" id="KW-0472">Membrane</keyword>
<dbReference type="RefSeq" id="WP_087989304.1">
    <property type="nucleotide sequence ID" value="NZ_JBKYBB010000020.1"/>
</dbReference>
<dbReference type="InterPro" id="IPR009016">
    <property type="entry name" value="Fe_hydrogenase"/>
</dbReference>
<dbReference type="InterPro" id="IPR050340">
    <property type="entry name" value="Cytosolic_Fe-S_CAF"/>
</dbReference>
<dbReference type="SUPFAM" id="SSF53920">
    <property type="entry name" value="Fe-only hydrogenase"/>
    <property type="match status" value="1"/>
</dbReference>
<dbReference type="EMBL" id="NFHM01000010">
    <property type="protein sequence ID" value="OUN42926.1"/>
    <property type="molecule type" value="Genomic_DNA"/>
</dbReference>
<comment type="cofactor">
    <cofactor evidence="1">
        <name>[4Fe-4S] cluster</name>
        <dbReference type="ChEBI" id="CHEBI:49883"/>
    </cofactor>
</comment>
<keyword evidence="9" id="KW-0408">Iron</keyword>
<evidence type="ECO:0000256" key="9">
    <source>
        <dbReference type="ARBA" id="ARBA00023004"/>
    </source>
</evidence>
<dbReference type="PROSITE" id="PS00641">
    <property type="entry name" value="COMPLEX1_75K_1"/>
    <property type="match status" value="1"/>
</dbReference>
<evidence type="ECO:0000313" key="18">
    <source>
        <dbReference type="Proteomes" id="UP000195455"/>
    </source>
</evidence>
<dbReference type="InterPro" id="IPR017900">
    <property type="entry name" value="4Fe4S_Fe_S_CS"/>
</dbReference>
<comment type="subcellular location">
    <subcellularLocation>
        <location evidence="2">Membrane</location>
    </subcellularLocation>
</comment>
<dbReference type="SMART" id="SM00929">
    <property type="entry name" value="NADH-G_4Fe-4S_3"/>
    <property type="match status" value="1"/>
</dbReference>
<evidence type="ECO:0000256" key="1">
    <source>
        <dbReference type="ARBA" id="ARBA00001966"/>
    </source>
</evidence>
<dbReference type="PROSITE" id="PS51839">
    <property type="entry name" value="4FE4S_HC3"/>
    <property type="match status" value="1"/>
</dbReference>
<dbReference type="NCBIfam" id="NF040763">
    <property type="entry name" value="FeFe_hydrog_A6"/>
    <property type="match status" value="1"/>
</dbReference>
<dbReference type="InterPro" id="IPR000283">
    <property type="entry name" value="NADH_UbQ_OxRdtase_75kDa_su_CS"/>
</dbReference>
<dbReference type="GO" id="GO:0051537">
    <property type="term" value="F:2 iron, 2 sulfur cluster binding"/>
    <property type="evidence" value="ECO:0007669"/>
    <property type="project" value="UniProtKB-KW"/>
</dbReference>
<comment type="similarity">
    <text evidence="3">Belongs to the complex I 75 kDa subunit family.</text>
</comment>
<comment type="caution">
    <text evidence="17">The sequence shown here is derived from an EMBL/GenBank/DDBJ whole genome shotgun (WGS) entry which is preliminary data.</text>
</comment>
<feature type="domain" description="4Fe-4S ferredoxin-type" evidence="15">
    <location>
        <begin position="135"/>
        <end position="166"/>
    </location>
</feature>
<dbReference type="InterPro" id="IPR019574">
    <property type="entry name" value="NADH_UbQ_OxRdtase_Gsu_4Fe4S-bd"/>
</dbReference>
<evidence type="ECO:0000256" key="3">
    <source>
        <dbReference type="ARBA" id="ARBA00005404"/>
    </source>
</evidence>
<evidence type="ECO:0000256" key="6">
    <source>
        <dbReference type="ARBA" id="ARBA00022723"/>
    </source>
</evidence>
<dbReference type="Gene3D" id="3.40.950.10">
    <property type="entry name" value="Fe-only Hydrogenase (Larger Subunit), Chain L, domain 3"/>
    <property type="match status" value="1"/>
</dbReference>
<evidence type="ECO:0000256" key="2">
    <source>
        <dbReference type="ARBA" id="ARBA00004370"/>
    </source>
</evidence>
<protein>
    <submittedName>
        <fullName evidence="17">Hydrogenase</fullName>
    </submittedName>
</protein>
<keyword evidence="11" id="KW-0520">NAD</keyword>
<dbReference type="Pfam" id="PF02906">
    <property type="entry name" value="Fe_hyd_lg_C"/>
    <property type="match status" value="1"/>
</dbReference>
<keyword evidence="10" id="KW-0411">Iron-sulfur</keyword>
<evidence type="ECO:0000256" key="4">
    <source>
        <dbReference type="ARBA" id="ARBA00022485"/>
    </source>
</evidence>
<dbReference type="PROSITE" id="PS51379">
    <property type="entry name" value="4FE4S_FER_2"/>
    <property type="match status" value="2"/>
</dbReference>
<dbReference type="GO" id="GO:0008137">
    <property type="term" value="F:NADH dehydrogenase (ubiquinone) activity"/>
    <property type="evidence" value="ECO:0007669"/>
    <property type="project" value="InterPro"/>
</dbReference>
<dbReference type="InterPro" id="IPR036991">
    <property type="entry name" value="Fe_hydrogenase_ssu_sf"/>
</dbReference>
<dbReference type="Pfam" id="PF13510">
    <property type="entry name" value="Fer2_4"/>
    <property type="match status" value="1"/>
</dbReference>
<evidence type="ECO:0000259" key="16">
    <source>
        <dbReference type="PROSITE" id="PS51839"/>
    </source>
</evidence>
<dbReference type="GO" id="GO:0042773">
    <property type="term" value="P:ATP synthesis coupled electron transport"/>
    <property type="evidence" value="ECO:0007669"/>
    <property type="project" value="InterPro"/>
</dbReference>
<evidence type="ECO:0000256" key="8">
    <source>
        <dbReference type="ARBA" id="ARBA00022967"/>
    </source>
</evidence>
<evidence type="ECO:0000256" key="5">
    <source>
        <dbReference type="ARBA" id="ARBA00022714"/>
    </source>
</evidence>
<name>A0A1Y3U2I0_9FIRM</name>
<evidence type="ECO:0000256" key="11">
    <source>
        <dbReference type="ARBA" id="ARBA00023027"/>
    </source>
</evidence>
<dbReference type="SUPFAM" id="SSF54292">
    <property type="entry name" value="2Fe-2S ferredoxin-like"/>
    <property type="match status" value="1"/>
</dbReference>
<dbReference type="GO" id="GO:0005506">
    <property type="term" value="F:iron ion binding"/>
    <property type="evidence" value="ECO:0007669"/>
    <property type="project" value="InterPro"/>
</dbReference>
<dbReference type="GO" id="GO:0008901">
    <property type="term" value="F:ferredoxin hydrogenase activity"/>
    <property type="evidence" value="ECO:0007669"/>
    <property type="project" value="InterPro"/>
</dbReference>
<dbReference type="Gene3D" id="3.30.70.20">
    <property type="match status" value="1"/>
</dbReference>
<evidence type="ECO:0000313" key="17">
    <source>
        <dbReference type="EMBL" id="OUN42926.1"/>
    </source>
</evidence>
<accession>A0A1Y3U2I0</accession>
<dbReference type="InterPro" id="IPR004108">
    <property type="entry name" value="Fe_hydrogenase_lsu_C"/>
</dbReference>
<dbReference type="InterPro" id="IPR017896">
    <property type="entry name" value="4Fe4S_Fe-S-bd"/>
</dbReference>
<dbReference type="FunFam" id="3.30.70.20:FF:000035">
    <property type="entry name" value="Iron hydrogenase 1"/>
    <property type="match status" value="1"/>
</dbReference>
<keyword evidence="5" id="KW-0001">2Fe-2S</keyword>
<dbReference type="FunFam" id="3.10.20.740:FF:000004">
    <property type="entry name" value="NADH-quinone oxidoreductase"/>
    <property type="match status" value="1"/>
</dbReference>
<dbReference type="GO" id="GO:0016020">
    <property type="term" value="C:membrane"/>
    <property type="evidence" value="ECO:0007669"/>
    <property type="project" value="UniProtKB-SubCell"/>
</dbReference>
<dbReference type="PANTHER" id="PTHR11615">
    <property type="entry name" value="NITRATE, FORMATE, IRON DEHYDROGENASE"/>
    <property type="match status" value="1"/>
</dbReference>
<reference evidence="18" key="1">
    <citation type="submission" date="2017-04" db="EMBL/GenBank/DDBJ databases">
        <title>Function of individual gut microbiota members based on whole genome sequencing of pure cultures obtained from chicken caecum.</title>
        <authorList>
            <person name="Medvecky M."/>
            <person name="Cejkova D."/>
            <person name="Polansky O."/>
            <person name="Karasova D."/>
            <person name="Kubasova T."/>
            <person name="Cizek A."/>
            <person name="Rychlik I."/>
        </authorList>
    </citation>
    <scope>NUCLEOTIDE SEQUENCE [LARGE SCALE GENOMIC DNA]</scope>
    <source>
        <strain evidence="18">An75</strain>
    </source>
</reference>
<dbReference type="Pfam" id="PF10588">
    <property type="entry name" value="NADH-G_4Fe-4S_3"/>
    <property type="match status" value="1"/>
</dbReference>
<proteinExistence type="inferred from homology"/>
<dbReference type="InterPro" id="IPR001041">
    <property type="entry name" value="2Fe-2S_ferredoxin-type"/>
</dbReference>